<evidence type="ECO:0000313" key="1">
    <source>
        <dbReference type="EMBL" id="PON81133.1"/>
    </source>
</evidence>
<sequence length="122" mass="13551">MVAADVVAVGSAGIVGTENGENDLTETRWRFVEKAQHWGRWKTISAVKLDVLQQWQPFLGILVLSYNGKEGFEKAYSASSMAIVDVIGSAMKVGTENGENDLTDTRWGFVEKLNIRDAKRQF</sequence>
<reference evidence="2" key="1">
    <citation type="submission" date="2016-06" db="EMBL/GenBank/DDBJ databases">
        <title>Parallel loss of symbiosis genes in relatives of nitrogen-fixing non-legume Parasponia.</title>
        <authorList>
            <person name="Van Velzen R."/>
            <person name="Holmer R."/>
            <person name="Bu F."/>
            <person name="Rutten L."/>
            <person name="Van Zeijl A."/>
            <person name="Liu W."/>
            <person name="Santuari L."/>
            <person name="Cao Q."/>
            <person name="Sharma T."/>
            <person name="Shen D."/>
            <person name="Roswanjaya Y."/>
            <person name="Wardhani T."/>
            <person name="Kalhor M.S."/>
            <person name="Jansen J."/>
            <person name="Van den Hoogen J."/>
            <person name="Gungor B."/>
            <person name="Hartog M."/>
            <person name="Hontelez J."/>
            <person name="Verver J."/>
            <person name="Yang W.-C."/>
            <person name="Schijlen E."/>
            <person name="Repin R."/>
            <person name="Schilthuizen M."/>
            <person name="Schranz E."/>
            <person name="Heidstra R."/>
            <person name="Miyata K."/>
            <person name="Fedorova E."/>
            <person name="Kohlen W."/>
            <person name="Bisseling T."/>
            <person name="Smit S."/>
            <person name="Geurts R."/>
        </authorList>
    </citation>
    <scope>NUCLEOTIDE SEQUENCE [LARGE SCALE GENOMIC DNA]</scope>
    <source>
        <strain evidence="2">cv. RG33-2</strain>
    </source>
</reference>
<name>A0A2P5E6H3_TREOI</name>
<dbReference type="Proteomes" id="UP000237000">
    <property type="component" value="Unassembled WGS sequence"/>
</dbReference>
<proteinExistence type="predicted"/>
<dbReference type="InParanoid" id="A0A2P5E6H3"/>
<dbReference type="EMBL" id="JXTC01000224">
    <property type="protein sequence ID" value="PON81133.1"/>
    <property type="molecule type" value="Genomic_DNA"/>
</dbReference>
<gene>
    <name evidence="1" type="ORF">TorRG33x02_230920</name>
</gene>
<organism evidence="1 2">
    <name type="scientific">Trema orientale</name>
    <name type="common">Charcoal tree</name>
    <name type="synonym">Celtis orientalis</name>
    <dbReference type="NCBI Taxonomy" id="63057"/>
    <lineage>
        <taxon>Eukaryota</taxon>
        <taxon>Viridiplantae</taxon>
        <taxon>Streptophyta</taxon>
        <taxon>Embryophyta</taxon>
        <taxon>Tracheophyta</taxon>
        <taxon>Spermatophyta</taxon>
        <taxon>Magnoliopsida</taxon>
        <taxon>eudicotyledons</taxon>
        <taxon>Gunneridae</taxon>
        <taxon>Pentapetalae</taxon>
        <taxon>rosids</taxon>
        <taxon>fabids</taxon>
        <taxon>Rosales</taxon>
        <taxon>Cannabaceae</taxon>
        <taxon>Trema</taxon>
    </lineage>
</organism>
<comment type="caution">
    <text evidence="1">The sequence shown here is derived from an EMBL/GenBank/DDBJ whole genome shotgun (WGS) entry which is preliminary data.</text>
</comment>
<dbReference type="AlphaFoldDB" id="A0A2P5E6H3"/>
<protein>
    <submittedName>
        <fullName evidence="1">Uncharacterized protein</fullName>
    </submittedName>
</protein>
<evidence type="ECO:0000313" key="2">
    <source>
        <dbReference type="Proteomes" id="UP000237000"/>
    </source>
</evidence>
<accession>A0A2P5E6H3</accession>
<keyword evidence="2" id="KW-1185">Reference proteome</keyword>